<keyword evidence="5" id="KW-0285">Flavoprotein</keyword>
<keyword evidence="4" id="KW-0479">Metal-binding</keyword>
<feature type="domain" description="4Fe-4S ferredoxin-type" evidence="9">
    <location>
        <begin position="608"/>
        <end position="637"/>
    </location>
</feature>
<feature type="domain" description="4Fe-4S ferredoxin-type" evidence="9">
    <location>
        <begin position="233"/>
        <end position="263"/>
    </location>
</feature>
<dbReference type="InterPro" id="IPR039650">
    <property type="entry name" value="HdrA-like"/>
</dbReference>
<evidence type="ECO:0000256" key="1">
    <source>
        <dbReference type="ARBA" id="ARBA00001974"/>
    </source>
</evidence>
<comment type="cofactor">
    <cofactor evidence="1">
        <name>FAD</name>
        <dbReference type="ChEBI" id="CHEBI:57692"/>
    </cofactor>
</comment>
<dbReference type="Gene3D" id="3.30.70.20">
    <property type="match status" value="2"/>
</dbReference>
<dbReference type="SUPFAM" id="SSF51905">
    <property type="entry name" value="FAD/NAD(P)-binding domain"/>
    <property type="match status" value="1"/>
</dbReference>
<dbReference type="SUPFAM" id="SSF54862">
    <property type="entry name" value="4Fe-4S ferredoxins"/>
    <property type="match status" value="1"/>
</dbReference>
<dbReference type="PROSITE" id="PS51379">
    <property type="entry name" value="4FE4S_FER_2"/>
    <property type="match status" value="4"/>
</dbReference>
<keyword evidence="5" id="KW-0274">FAD</keyword>
<dbReference type="EMBL" id="QMIE01000005">
    <property type="protein sequence ID" value="TVM17882.1"/>
    <property type="molecule type" value="Genomic_DNA"/>
</dbReference>
<reference evidence="10 11" key="1">
    <citation type="submission" date="2018-06" db="EMBL/GenBank/DDBJ databases">
        <title>Complete genome of Desulfovibrio indonesiensis P37SLT.</title>
        <authorList>
            <person name="Crispim J.S."/>
            <person name="Vidigal P.M.P."/>
            <person name="Silva L.C.F."/>
            <person name="Laguardia C.N."/>
            <person name="Araujo L.C."/>
            <person name="Dias R.S."/>
            <person name="Sousa M.P."/>
            <person name="Paula S.O."/>
            <person name="Silva C."/>
        </authorList>
    </citation>
    <scope>NUCLEOTIDE SEQUENCE [LARGE SCALE GENOMIC DNA]</scope>
    <source>
        <strain evidence="10 11">P37SLT</strain>
    </source>
</reference>
<evidence type="ECO:0000313" key="11">
    <source>
        <dbReference type="Proteomes" id="UP000448292"/>
    </source>
</evidence>
<dbReference type="InterPro" id="IPR036188">
    <property type="entry name" value="FAD/NAD-bd_sf"/>
</dbReference>
<keyword evidence="3" id="KW-0004">4Fe-4S</keyword>
<feature type="domain" description="4Fe-4S ferredoxin-type" evidence="9">
    <location>
        <begin position="575"/>
        <end position="604"/>
    </location>
</feature>
<evidence type="ECO:0000256" key="3">
    <source>
        <dbReference type="ARBA" id="ARBA00022485"/>
    </source>
</evidence>
<keyword evidence="6" id="KW-0560">Oxidoreductase</keyword>
<evidence type="ECO:0000256" key="4">
    <source>
        <dbReference type="ARBA" id="ARBA00022723"/>
    </source>
</evidence>
<feature type="domain" description="4Fe-4S ferredoxin-type" evidence="9">
    <location>
        <begin position="281"/>
        <end position="315"/>
    </location>
</feature>
<proteinExistence type="inferred from homology"/>
<gene>
    <name evidence="10" type="ORF">DPQ33_07165</name>
</gene>
<comment type="similarity">
    <text evidence="2">Belongs to the HdrA family.</text>
</comment>
<evidence type="ECO:0000256" key="5">
    <source>
        <dbReference type="ARBA" id="ARBA00022827"/>
    </source>
</evidence>
<organism evidence="10 11">
    <name type="scientific">Oceanidesulfovibrio indonesiensis</name>
    <dbReference type="NCBI Taxonomy" id="54767"/>
    <lineage>
        <taxon>Bacteria</taxon>
        <taxon>Pseudomonadati</taxon>
        <taxon>Thermodesulfobacteriota</taxon>
        <taxon>Desulfovibrionia</taxon>
        <taxon>Desulfovibrionales</taxon>
        <taxon>Desulfovibrionaceae</taxon>
        <taxon>Oceanidesulfovibrio</taxon>
    </lineage>
</organism>
<dbReference type="GO" id="GO:0051539">
    <property type="term" value="F:4 iron, 4 sulfur cluster binding"/>
    <property type="evidence" value="ECO:0007669"/>
    <property type="project" value="UniProtKB-KW"/>
</dbReference>
<dbReference type="Gene3D" id="3.50.50.60">
    <property type="entry name" value="FAD/NAD(P)-binding domain"/>
    <property type="match status" value="1"/>
</dbReference>
<dbReference type="OrthoDB" id="9758544at2"/>
<dbReference type="Pfam" id="PF12831">
    <property type="entry name" value="FAD_oxidored"/>
    <property type="match status" value="1"/>
</dbReference>
<dbReference type="PANTHER" id="PTHR43498">
    <property type="entry name" value="FERREDOXIN:COB-COM HETERODISULFIDE REDUCTASE SUBUNIT A"/>
    <property type="match status" value="1"/>
</dbReference>
<comment type="caution">
    <text evidence="10">The sequence shown here is derived from an EMBL/GenBank/DDBJ whole genome shotgun (WGS) entry which is preliminary data.</text>
</comment>
<dbReference type="InterPro" id="IPR017896">
    <property type="entry name" value="4Fe4S_Fe-S-bd"/>
</dbReference>
<protein>
    <submittedName>
        <fullName evidence="10">Disulfide reductase</fullName>
    </submittedName>
</protein>
<evidence type="ECO:0000256" key="7">
    <source>
        <dbReference type="ARBA" id="ARBA00023004"/>
    </source>
</evidence>
<accession>A0A7M3MG87</accession>
<dbReference type="RefSeq" id="WP_144302535.1">
    <property type="nucleotide sequence ID" value="NZ_QMIE01000005.1"/>
</dbReference>
<name>A0A7M3MG87_9BACT</name>
<dbReference type="PROSITE" id="PS00198">
    <property type="entry name" value="4FE4S_FER_1"/>
    <property type="match status" value="3"/>
</dbReference>
<dbReference type="Gene3D" id="3.40.50.720">
    <property type="entry name" value="NAD(P)-binding Rossmann-like Domain"/>
    <property type="match status" value="1"/>
</dbReference>
<dbReference type="Pfam" id="PF14697">
    <property type="entry name" value="Fer4_21"/>
    <property type="match status" value="1"/>
</dbReference>
<dbReference type="Pfam" id="PF00037">
    <property type="entry name" value="Fer4"/>
    <property type="match status" value="1"/>
</dbReference>
<dbReference type="GO" id="GO:0016491">
    <property type="term" value="F:oxidoreductase activity"/>
    <property type="evidence" value="ECO:0007669"/>
    <property type="project" value="UniProtKB-KW"/>
</dbReference>
<evidence type="ECO:0000313" key="10">
    <source>
        <dbReference type="EMBL" id="TVM17882.1"/>
    </source>
</evidence>
<keyword evidence="7" id="KW-0408">Iron</keyword>
<dbReference type="PANTHER" id="PTHR43498:SF1">
    <property type="entry name" value="COB--COM HETERODISULFIDE REDUCTASE IRON-SULFUR SUBUNIT A"/>
    <property type="match status" value="1"/>
</dbReference>
<evidence type="ECO:0000256" key="2">
    <source>
        <dbReference type="ARBA" id="ARBA00006561"/>
    </source>
</evidence>
<dbReference type="Proteomes" id="UP000448292">
    <property type="component" value="Unassembled WGS sequence"/>
</dbReference>
<dbReference type="GO" id="GO:0046872">
    <property type="term" value="F:metal ion binding"/>
    <property type="evidence" value="ECO:0007669"/>
    <property type="project" value="UniProtKB-KW"/>
</dbReference>
<keyword evidence="8" id="KW-0411">Iron-sulfur</keyword>
<evidence type="ECO:0000256" key="8">
    <source>
        <dbReference type="ARBA" id="ARBA00023014"/>
    </source>
</evidence>
<dbReference type="InterPro" id="IPR017900">
    <property type="entry name" value="4Fe4S_Fe_S_CS"/>
</dbReference>
<dbReference type="AlphaFoldDB" id="A0A7M3MG87"/>
<keyword evidence="11" id="KW-1185">Reference proteome</keyword>
<sequence>MKIGVFVCHCGSNIAGTVDTAQVAEAARALPGVAFATDTMYACSEPGQEGIIDAVKENELDGVVVASCTPRMHEATFRRTVERAGLNRYMFEMANIREHVSWIGKDMESNTNKAADLVAMAVAKLRENRLLFPKKFDINKRVMIIGGGVAGIQAALDCAEGGLEVVLVEKTTTIGGKMAKLDKTFPTVDCSSCILGPKMVDVAQHPNITLYAAAEVDDVSGYVGNFKVAIRRKQTYVDWNLCTGCGLCMEKCPSKKTPDPFNEFVGTTTAINIPFPQAIPKKASINAETCIMLRKGKCGKCAEVCPTEAIRFDQKEEIAHEEVGAIVAATGYDLFDHSIYTEYGGGRIRDVITSMQYERMLSASGPTGGHVKRPSNGEEPKSVVFIQCVGSRDKSVNRPYCSGFCCMYTAKQTILTKDHIPDSQSYVFYMDIRSPGKNYDEFTRRAMEEYGARYIRGRVAQVYEKGDKLIVRGADTLTGTSIEVEADLVVLAVGAESTRGASALAEKLRISYDTYGFYMESHPKLKPVETNTAGVFLAGCCQGPKDIPSSVGQGSAAASKVLTLFSKDQLESDPQISQVDIKRCIGCGKCISTCPFGAIKEIDFRGQPKAEVIETVCQGCGICTSTCPQGAIQLQHFTDNQILAEVMSLCPPLLEKSFE</sequence>
<evidence type="ECO:0000256" key="6">
    <source>
        <dbReference type="ARBA" id="ARBA00023002"/>
    </source>
</evidence>
<evidence type="ECO:0000259" key="9">
    <source>
        <dbReference type="PROSITE" id="PS51379"/>
    </source>
</evidence>